<comment type="caution">
    <text evidence="2">The sequence shown here is derived from an EMBL/GenBank/DDBJ whole genome shotgun (WGS) entry which is preliminary data.</text>
</comment>
<reference evidence="2 3" key="1">
    <citation type="submission" date="2014-07" db="EMBL/GenBank/DDBJ databases">
        <title>Epilithonimonas lactis LMG 22401 Genome.</title>
        <authorList>
            <person name="Pipes S.E."/>
            <person name="Stropko S.J."/>
        </authorList>
    </citation>
    <scope>NUCLEOTIDE SEQUENCE [LARGE SCALE GENOMIC DNA]</scope>
    <source>
        <strain evidence="2 3">LMG 24401</strain>
    </source>
</reference>
<keyword evidence="1" id="KW-0812">Transmembrane</keyword>
<feature type="transmembrane region" description="Helical" evidence="1">
    <location>
        <begin position="80"/>
        <end position="100"/>
    </location>
</feature>
<feature type="transmembrane region" description="Helical" evidence="1">
    <location>
        <begin position="12"/>
        <end position="33"/>
    </location>
</feature>
<dbReference type="Proteomes" id="UP000028623">
    <property type="component" value="Unassembled WGS sequence"/>
</dbReference>
<dbReference type="eggNOG" id="ENOG5031240">
    <property type="taxonomic scope" value="Bacteria"/>
</dbReference>
<evidence type="ECO:0000256" key="1">
    <source>
        <dbReference type="SAM" id="Phobius"/>
    </source>
</evidence>
<dbReference type="Pfam" id="PF10825">
    <property type="entry name" value="DUF2752"/>
    <property type="match status" value="1"/>
</dbReference>
<dbReference type="RefSeq" id="WP_034977141.1">
    <property type="nucleotide sequence ID" value="NZ_FOFI01000001.1"/>
</dbReference>
<keyword evidence="1" id="KW-0472">Membrane</keyword>
<sequence>MIHKNQELKNAIRIVWQISAILSIAILLVLFFVDEKIILSTVPICEYKANGEECFLCGSTHAFIELKKLNFSGAFAINKLSPFIFILLIINSLVFLKYLFKNYKTKL</sequence>
<dbReference type="STRING" id="421072.SAMN04488097_0686"/>
<evidence type="ECO:0000313" key="2">
    <source>
        <dbReference type="EMBL" id="KFC21288.1"/>
    </source>
</evidence>
<organism evidence="2 3">
    <name type="scientific">Epilithonimonas lactis</name>
    <dbReference type="NCBI Taxonomy" id="421072"/>
    <lineage>
        <taxon>Bacteria</taxon>
        <taxon>Pseudomonadati</taxon>
        <taxon>Bacteroidota</taxon>
        <taxon>Flavobacteriia</taxon>
        <taxon>Flavobacteriales</taxon>
        <taxon>Weeksellaceae</taxon>
        <taxon>Chryseobacterium group</taxon>
        <taxon>Epilithonimonas</taxon>
    </lineage>
</organism>
<name>A0A085BFP3_9FLAO</name>
<keyword evidence="1" id="KW-1133">Transmembrane helix</keyword>
<evidence type="ECO:0008006" key="4">
    <source>
        <dbReference type="Google" id="ProtNLM"/>
    </source>
</evidence>
<evidence type="ECO:0000313" key="3">
    <source>
        <dbReference type="Proteomes" id="UP000028623"/>
    </source>
</evidence>
<keyword evidence="3" id="KW-1185">Reference proteome</keyword>
<protein>
    <recommendedName>
        <fullName evidence="4">DUF2752 domain-containing protein</fullName>
    </recommendedName>
</protein>
<gene>
    <name evidence="2" type="ORF">IO89_13915</name>
</gene>
<proteinExistence type="predicted"/>
<accession>A0A085BFP3</accession>
<dbReference type="AlphaFoldDB" id="A0A085BFP3"/>
<dbReference type="InterPro" id="IPR021215">
    <property type="entry name" value="DUF2752"/>
</dbReference>
<dbReference type="OrthoDB" id="1264515at2"/>
<dbReference type="EMBL" id="JPLY01000004">
    <property type="protein sequence ID" value="KFC21288.1"/>
    <property type="molecule type" value="Genomic_DNA"/>
</dbReference>